<dbReference type="InterPro" id="IPR020843">
    <property type="entry name" value="ER"/>
</dbReference>
<dbReference type="PANTHER" id="PTHR43401">
    <property type="entry name" value="L-THREONINE 3-DEHYDROGENASE"/>
    <property type="match status" value="1"/>
</dbReference>
<dbReference type="EMBL" id="FOXD01000004">
    <property type="protein sequence ID" value="SFP34966.1"/>
    <property type="molecule type" value="Genomic_DNA"/>
</dbReference>
<organism evidence="5 6">
    <name type="scientific">Salibacterium halotolerans</name>
    <dbReference type="NCBI Taxonomy" id="1884432"/>
    <lineage>
        <taxon>Bacteria</taxon>
        <taxon>Bacillati</taxon>
        <taxon>Bacillota</taxon>
        <taxon>Bacilli</taxon>
        <taxon>Bacillales</taxon>
        <taxon>Bacillaceae</taxon>
    </lineage>
</organism>
<dbReference type="Proteomes" id="UP000198892">
    <property type="component" value="Unassembled WGS sequence"/>
</dbReference>
<dbReference type="PANTHER" id="PTHR43401:SF2">
    <property type="entry name" value="L-THREONINE 3-DEHYDROGENASE"/>
    <property type="match status" value="1"/>
</dbReference>
<dbReference type="OrthoDB" id="9770238at2"/>
<feature type="domain" description="Enoyl reductase (ER)" evidence="4">
    <location>
        <begin position="26"/>
        <end position="367"/>
    </location>
</feature>
<keyword evidence="1" id="KW-0479">Metal-binding</keyword>
<sequence>MAKMVNEQQKKALEYPETMRAVVAYGPRDYRFEEVSTPKLENSQEIIVKVEACGICAGDIKAFEGAPSFWGDETQPPYIKAPVIPGHEFIARIVEMGEDVEGYQVGDRVISEQIVPCWNCRFCGRGQYWMCEKHDLYGFQNNVNGGMAEYMKFTKEGINYKVPEDMPIEDAVLIEPYACSMHAVERAQIQLGDFVVLSGAGTLGLGMVGAAKKSGPETLVVLDLQESRLNLAKEFGADIVMNPKEVDVVKEIKEMTGGYGCDTYIEATGHPASVEQGLNMIRNLGRFVEFSVFSEPVSVDWSIISDRKELDVLGSHLGPYCYPSVIKGISNGDLPTQGVVTHRMSLEQFQEGFDLMKKGTESLKIILEP</sequence>
<dbReference type="InterPro" id="IPR013154">
    <property type="entry name" value="ADH-like_N"/>
</dbReference>
<dbReference type="InterPro" id="IPR011032">
    <property type="entry name" value="GroES-like_sf"/>
</dbReference>
<dbReference type="Pfam" id="PF00107">
    <property type="entry name" value="ADH_zinc_N"/>
    <property type="match status" value="1"/>
</dbReference>
<keyword evidence="2" id="KW-0862">Zinc</keyword>
<dbReference type="InterPro" id="IPR050129">
    <property type="entry name" value="Zn_alcohol_dh"/>
</dbReference>
<dbReference type="Gene3D" id="3.90.180.10">
    <property type="entry name" value="Medium-chain alcohol dehydrogenases, catalytic domain"/>
    <property type="match status" value="1"/>
</dbReference>
<dbReference type="Pfam" id="PF08240">
    <property type="entry name" value="ADH_N"/>
    <property type="match status" value="1"/>
</dbReference>
<evidence type="ECO:0000256" key="3">
    <source>
        <dbReference type="ARBA" id="ARBA00023002"/>
    </source>
</evidence>
<proteinExistence type="predicted"/>
<evidence type="ECO:0000256" key="2">
    <source>
        <dbReference type="ARBA" id="ARBA00022833"/>
    </source>
</evidence>
<dbReference type="SUPFAM" id="SSF51735">
    <property type="entry name" value="NAD(P)-binding Rossmann-fold domains"/>
    <property type="match status" value="1"/>
</dbReference>
<dbReference type="InterPro" id="IPR013149">
    <property type="entry name" value="ADH-like_C"/>
</dbReference>
<evidence type="ECO:0000313" key="6">
    <source>
        <dbReference type="Proteomes" id="UP000198892"/>
    </source>
</evidence>
<evidence type="ECO:0000256" key="1">
    <source>
        <dbReference type="ARBA" id="ARBA00022723"/>
    </source>
</evidence>
<evidence type="ECO:0000313" key="5">
    <source>
        <dbReference type="EMBL" id="SFP34966.1"/>
    </source>
</evidence>
<reference evidence="6" key="1">
    <citation type="submission" date="2016-10" db="EMBL/GenBank/DDBJ databases">
        <authorList>
            <person name="Varghese N."/>
            <person name="Submissions S."/>
        </authorList>
    </citation>
    <scope>NUCLEOTIDE SEQUENCE [LARGE SCALE GENOMIC DNA]</scope>
    <source>
        <strain evidence="6">S7</strain>
    </source>
</reference>
<dbReference type="InterPro" id="IPR036291">
    <property type="entry name" value="NAD(P)-bd_dom_sf"/>
</dbReference>
<accession>A0A1I5PN73</accession>
<dbReference type="STRING" id="1884432.SAMN05518683_104167"/>
<dbReference type="GO" id="GO:0046872">
    <property type="term" value="F:metal ion binding"/>
    <property type="evidence" value="ECO:0007669"/>
    <property type="project" value="UniProtKB-KW"/>
</dbReference>
<gene>
    <name evidence="5" type="ORF">SAMN05518683_104167</name>
</gene>
<protein>
    <submittedName>
        <fullName evidence="5">2-desacetyl-2-hydroxyethyl bacteriochlorophyllide A dehydrogenase</fullName>
    </submittedName>
</protein>
<dbReference type="GO" id="GO:0016491">
    <property type="term" value="F:oxidoreductase activity"/>
    <property type="evidence" value="ECO:0007669"/>
    <property type="project" value="UniProtKB-KW"/>
</dbReference>
<evidence type="ECO:0000259" key="4">
    <source>
        <dbReference type="SMART" id="SM00829"/>
    </source>
</evidence>
<dbReference type="CDD" id="cd08256">
    <property type="entry name" value="Zn_ADH2"/>
    <property type="match status" value="1"/>
</dbReference>
<dbReference type="RefSeq" id="WP_093335801.1">
    <property type="nucleotide sequence ID" value="NZ_FOXD01000004.1"/>
</dbReference>
<dbReference type="SUPFAM" id="SSF50129">
    <property type="entry name" value="GroES-like"/>
    <property type="match status" value="1"/>
</dbReference>
<keyword evidence="3" id="KW-0560">Oxidoreductase</keyword>
<dbReference type="Gene3D" id="3.40.50.720">
    <property type="entry name" value="NAD(P)-binding Rossmann-like Domain"/>
    <property type="match status" value="1"/>
</dbReference>
<dbReference type="AlphaFoldDB" id="A0A1I5PN73"/>
<name>A0A1I5PN73_9BACI</name>
<dbReference type="SMART" id="SM00829">
    <property type="entry name" value="PKS_ER"/>
    <property type="match status" value="1"/>
</dbReference>
<keyword evidence="6" id="KW-1185">Reference proteome</keyword>